<dbReference type="RefSeq" id="WP_115751858.1">
    <property type="nucleotide sequence ID" value="NZ_LARY01000001.1"/>
</dbReference>
<evidence type="ECO:0000313" key="8">
    <source>
        <dbReference type="Proteomes" id="UP000257055"/>
    </source>
</evidence>
<sequence>MTTNQKILLQLLFFLSIASCIAIYFAEQTGQYSTNFLFQQILFLAISSVVCFVLSKWPLQSIRKWLWLIYPIFILLLIGLQFTTETNGARRWYKLLGFSFQPTEILKSFFILALAAVAVRYEKKPAKQILALTLTAVPILFLIFREPDLGSTIVYFVTFFAILLIANASRKWIFTLLLSAFTVFSAIFYVVFYHLEWLRVVGLEPYQFARILSWIDPSSDPSASYQVNLSLVAVGSGGMSGRSGQIYIPESHTDMIFSTIANQFGFIGASLLLFLFLLFIQVLIRFALDAKTRFSVYIYTGFAVYFAFNIFENIAMTIGLMPLTGIPLPFISYGGSSVLGNFIAIGILLAVSRYEKEYAQSLSSN</sequence>
<dbReference type="GO" id="GO:0008360">
    <property type="term" value="P:regulation of cell shape"/>
    <property type="evidence" value="ECO:0007669"/>
    <property type="project" value="UniProtKB-KW"/>
</dbReference>
<evidence type="ECO:0000256" key="5">
    <source>
        <dbReference type="ARBA" id="ARBA00023136"/>
    </source>
</evidence>
<feature type="transmembrane region" description="Helical" evidence="6">
    <location>
        <begin position="264"/>
        <end position="284"/>
    </location>
</feature>
<evidence type="ECO:0000313" key="7">
    <source>
        <dbReference type="EMBL" id="RDX02187.1"/>
    </source>
</evidence>
<dbReference type="EMBL" id="LARY01000001">
    <property type="protein sequence ID" value="RDX02187.1"/>
    <property type="molecule type" value="Genomic_DNA"/>
</dbReference>
<evidence type="ECO:0000256" key="3">
    <source>
        <dbReference type="ARBA" id="ARBA00022960"/>
    </source>
</evidence>
<keyword evidence="5 6" id="KW-0472">Membrane</keyword>
<feature type="transmembrane region" description="Helical" evidence="6">
    <location>
        <begin position="7"/>
        <end position="25"/>
    </location>
</feature>
<dbReference type="Pfam" id="PF01098">
    <property type="entry name" value="FTSW_RODA_SPOVE"/>
    <property type="match status" value="1"/>
</dbReference>
<feature type="transmembrane region" description="Helical" evidence="6">
    <location>
        <begin position="150"/>
        <end position="166"/>
    </location>
</feature>
<proteinExistence type="predicted"/>
<accession>A0A3D8TU61</accession>
<evidence type="ECO:0000256" key="2">
    <source>
        <dbReference type="ARBA" id="ARBA00022692"/>
    </source>
</evidence>
<feature type="transmembrane region" description="Helical" evidence="6">
    <location>
        <begin position="104"/>
        <end position="121"/>
    </location>
</feature>
<keyword evidence="2 6" id="KW-0812">Transmembrane</keyword>
<name>A0A3D8TU61_9LIST</name>
<keyword evidence="3" id="KW-0133">Cell shape</keyword>
<dbReference type="GO" id="GO:0032153">
    <property type="term" value="C:cell division site"/>
    <property type="evidence" value="ECO:0007669"/>
    <property type="project" value="TreeGrafter"/>
</dbReference>
<keyword evidence="8" id="KW-1185">Reference proteome</keyword>
<keyword evidence="7" id="KW-0132">Cell division</keyword>
<evidence type="ECO:0000256" key="1">
    <source>
        <dbReference type="ARBA" id="ARBA00004141"/>
    </source>
</evidence>
<evidence type="ECO:0000256" key="4">
    <source>
        <dbReference type="ARBA" id="ARBA00022989"/>
    </source>
</evidence>
<dbReference type="Proteomes" id="UP000257055">
    <property type="component" value="Unassembled WGS sequence"/>
</dbReference>
<feature type="transmembrane region" description="Helical" evidence="6">
    <location>
        <begin position="173"/>
        <end position="195"/>
    </location>
</feature>
<dbReference type="AlphaFoldDB" id="A0A3D8TU61"/>
<feature type="transmembrane region" description="Helical" evidence="6">
    <location>
        <begin position="330"/>
        <end position="351"/>
    </location>
</feature>
<keyword evidence="7" id="KW-0131">Cell cycle</keyword>
<dbReference type="GO" id="GO:0005886">
    <property type="term" value="C:plasma membrane"/>
    <property type="evidence" value="ECO:0007669"/>
    <property type="project" value="TreeGrafter"/>
</dbReference>
<dbReference type="PROSITE" id="PS51257">
    <property type="entry name" value="PROKAR_LIPOPROTEIN"/>
    <property type="match status" value="1"/>
</dbReference>
<feature type="transmembrane region" description="Helical" evidence="6">
    <location>
        <begin position="66"/>
        <end position="84"/>
    </location>
</feature>
<dbReference type="InterPro" id="IPR018365">
    <property type="entry name" value="Cell_cycle_FtsW-rel_CS"/>
</dbReference>
<dbReference type="GO" id="GO:0015648">
    <property type="term" value="F:lipid-linked peptidoglycan transporter activity"/>
    <property type="evidence" value="ECO:0007669"/>
    <property type="project" value="TreeGrafter"/>
</dbReference>
<evidence type="ECO:0000256" key="6">
    <source>
        <dbReference type="SAM" id="Phobius"/>
    </source>
</evidence>
<dbReference type="GO" id="GO:0051301">
    <property type="term" value="P:cell division"/>
    <property type="evidence" value="ECO:0007669"/>
    <property type="project" value="UniProtKB-KW"/>
</dbReference>
<keyword evidence="4 6" id="KW-1133">Transmembrane helix</keyword>
<dbReference type="InterPro" id="IPR001182">
    <property type="entry name" value="FtsW/RodA"/>
</dbReference>
<dbReference type="PROSITE" id="PS00428">
    <property type="entry name" value="FTSW_RODA_SPOVE"/>
    <property type="match status" value="1"/>
</dbReference>
<reference evidence="8" key="1">
    <citation type="submission" date="2015-04" db="EMBL/GenBank/DDBJ databases">
        <authorList>
            <person name="Schardt J."/>
            <person name="Mueller-Herbst S."/>
            <person name="Scherer S."/>
            <person name="Huptas C."/>
        </authorList>
    </citation>
    <scope>NUCLEOTIDE SEQUENCE [LARGE SCALE GENOMIC DNA]</scope>
    <source>
        <strain evidence="8">Kiel-L1</strain>
    </source>
</reference>
<comment type="caution">
    <text evidence="7">The sequence shown here is derived from an EMBL/GenBank/DDBJ whole genome shotgun (WGS) entry which is preliminary data.</text>
</comment>
<gene>
    <name evidence="7" type="ORF">UR08_01240</name>
</gene>
<comment type="subcellular location">
    <subcellularLocation>
        <location evidence="1">Membrane</location>
        <topology evidence="1">Multi-pass membrane protein</topology>
    </subcellularLocation>
</comment>
<feature type="transmembrane region" description="Helical" evidence="6">
    <location>
        <begin position="128"/>
        <end position="144"/>
    </location>
</feature>
<dbReference type="PANTHER" id="PTHR30474:SF1">
    <property type="entry name" value="PEPTIDOGLYCAN GLYCOSYLTRANSFERASE MRDB"/>
    <property type="match status" value="1"/>
</dbReference>
<feature type="transmembrane region" description="Helical" evidence="6">
    <location>
        <begin position="296"/>
        <end position="318"/>
    </location>
</feature>
<protein>
    <submittedName>
        <fullName evidence="7">Cell division protein FtsW</fullName>
    </submittedName>
</protein>
<organism evidence="7 8">
    <name type="scientific">Listeria kieliensis</name>
    <dbReference type="NCBI Taxonomy" id="1621700"/>
    <lineage>
        <taxon>Bacteria</taxon>
        <taxon>Bacillati</taxon>
        <taxon>Bacillota</taxon>
        <taxon>Bacilli</taxon>
        <taxon>Bacillales</taxon>
        <taxon>Listeriaceae</taxon>
        <taxon>Listeria</taxon>
    </lineage>
</organism>
<feature type="transmembrane region" description="Helical" evidence="6">
    <location>
        <begin position="37"/>
        <end position="54"/>
    </location>
</feature>
<dbReference type="PANTHER" id="PTHR30474">
    <property type="entry name" value="CELL CYCLE PROTEIN"/>
    <property type="match status" value="1"/>
</dbReference>